<dbReference type="RefSeq" id="WP_301640084.1">
    <property type="nucleotide sequence ID" value="NZ_JAUEII010000021.1"/>
</dbReference>
<dbReference type="Pfam" id="PF12784">
    <property type="entry name" value="PDDEXK_2"/>
    <property type="match status" value="1"/>
</dbReference>
<evidence type="ECO:0000313" key="2">
    <source>
        <dbReference type="Proteomes" id="UP001167871"/>
    </source>
</evidence>
<proteinExistence type="predicted"/>
<comment type="caution">
    <text evidence="1">The sequence shown here is derived from an EMBL/GenBank/DDBJ whole genome shotgun (WGS) entry which is preliminary data.</text>
</comment>
<keyword evidence="2" id="KW-1185">Reference proteome</keyword>
<evidence type="ECO:0000313" key="1">
    <source>
        <dbReference type="EMBL" id="MDN0049783.1"/>
    </source>
</evidence>
<dbReference type="Proteomes" id="UP001167871">
    <property type="component" value="Unassembled WGS sequence"/>
</dbReference>
<reference evidence="1" key="1">
    <citation type="submission" date="2023-06" db="EMBL/GenBank/DDBJ databases">
        <authorList>
            <person name="Zeman M."/>
            <person name="Kubasova T."/>
            <person name="Jahodarova E."/>
            <person name="Nykrynova M."/>
            <person name="Rychlik I."/>
        </authorList>
    </citation>
    <scope>NUCLEOTIDE SEQUENCE</scope>
    <source>
        <strain evidence="1">84_SSukc20</strain>
    </source>
</reference>
<gene>
    <name evidence="1" type="ORF">QVO10_10360</name>
</gene>
<dbReference type="EMBL" id="JAUEII010000021">
    <property type="protein sequence ID" value="MDN0049783.1"/>
    <property type="molecule type" value="Genomic_DNA"/>
</dbReference>
<organism evidence="1 2">
    <name type="scientific">Bacteroides gallinaceum</name>
    <dbReference type="NCBI Taxonomy" id="1462571"/>
    <lineage>
        <taxon>Bacteria</taxon>
        <taxon>Pseudomonadati</taxon>
        <taxon>Bacteroidota</taxon>
        <taxon>Bacteroidia</taxon>
        <taxon>Bacteroidales</taxon>
        <taxon>Bacteroidaceae</taxon>
        <taxon>Bacteroides</taxon>
    </lineage>
</organism>
<sequence length="292" mass="33855">MRYLDPKADLTFKKVFGEHPDLVISLLNALLPFEKPEEEIAEIEYLTPELVPETPLKKNSIVDVRCKDKMGRQFLVEMQMLWSPAFMQRVLFNASKAYVRQLGGRESKYELLQPVYSLNLVNDIFLPDVPEAYHDYKIVQVEHTDKVIEGLRFIFVELPKFKPQDFKGKKMAVLWLRYLTEIDEHTRQAPKELLENPEINKAVTQIEESAFNDAQLWWYDDFWDAVRVENTLISDALREGRQKGMEEGRQEGIQEGIRQNNIQNARGMKAEGIPTGTIAKITGLSPDEIEKL</sequence>
<dbReference type="InterPro" id="IPR010106">
    <property type="entry name" value="RpnA"/>
</dbReference>
<dbReference type="PANTHER" id="PTHR41317:SF1">
    <property type="entry name" value="PD-(D_E)XK NUCLEASE FAMILY TRANSPOSASE"/>
    <property type="match status" value="1"/>
</dbReference>
<dbReference type="PANTHER" id="PTHR41317">
    <property type="entry name" value="PD-(D_E)XK NUCLEASE FAMILY TRANSPOSASE"/>
    <property type="match status" value="1"/>
</dbReference>
<protein>
    <submittedName>
        <fullName evidence="1">Rpn family recombination-promoting nuclease/putative transposase</fullName>
    </submittedName>
</protein>
<reference evidence="1" key="2">
    <citation type="submission" date="2024-05" db="EMBL/GenBank/DDBJ databases">
        <title>Identification and characterization of horizontal gene transfer across gut microbiota members of farm animals based on homology search.</title>
        <authorList>
            <person name="Schwarzerova J."/>
            <person name="Nykrynova M."/>
            <person name="Jureckova K."/>
            <person name="Cejkova D."/>
            <person name="Rychlik I."/>
        </authorList>
    </citation>
    <scope>NUCLEOTIDE SEQUENCE</scope>
    <source>
        <strain evidence="1">84_SSukc20</strain>
    </source>
</reference>
<name>A0ABT7X6S3_9BACE</name>
<dbReference type="NCBIfam" id="TIGR01784">
    <property type="entry name" value="T_den_put_tspse"/>
    <property type="match status" value="1"/>
</dbReference>
<accession>A0ABT7X6S3</accession>